<dbReference type="AlphaFoldDB" id="U1HW11"/>
<dbReference type="GeneID" id="19240076"/>
<dbReference type="eggNOG" id="KOG0225">
    <property type="taxonomic scope" value="Eukaryota"/>
</dbReference>
<accession>U1HW11</accession>
<dbReference type="InterPro" id="IPR050642">
    <property type="entry name" value="PDH_E1_Alpha_Subunit"/>
</dbReference>
<dbReference type="CDD" id="cd02000">
    <property type="entry name" value="TPP_E1_PDC_ADC_BCADC"/>
    <property type="match status" value="1"/>
</dbReference>
<feature type="region of interest" description="Disordered" evidence="6">
    <location>
        <begin position="399"/>
        <end position="464"/>
    </location>
</feature>
<dbReference type="Pfam" id="PF02582">
    <property type="entry name" value="DUF155"/>
    <property type="match status" value="1"/>
</dbReference>
<comment type="cofactor">
    <cofactor evidence="1 5">
        <name>thiamine diphosphate</name>
        <dbReference type="ChEBI" id="CHEBI:58937"/>
    </cofactor>
</comment>
<keyword evidence="11" id="KW-1185">Reference proteome</keyword>
<keyword evidence="3 5" id="KW-0786">Thiamine pyrophosphate</keyword>
<gene>
    <name evidence="10" type="ORF">EPUS_05123</name>
</gene>
<dbReference type="RefSeq" id="XP_007787690.1">
    <property type="nucleotide sequence ID" value="XM_007789500.1"/>
</dbReference>
<dbReference type="PANTHER" id="PTHR11516:SF60">
    <property type="entry name" value="PYRUVATE DEHYDROGENASE E1 COMPONENT SUBUNIT ALPHA"/>
    <property type="match status" value="1"/>
</dbReference>
<dbReference type="EC" id="1.2.4.1" evidence="5"/>
<dbReference type="PANTHER" id="PTHR11516">
    <property type="entry name" value="PYRUVATE DEHYDROGENASE E1 COMPONENT, ALPHA SUBUNIT BACTERIAL AND ORGANELLAR"/>
    <property type="match status" value="1"/>
</dbReference>
<feature type="compositionally biased region" description="Polar residues" evidence="6">
    <location>
        <begin position="403"/>
        <end position="433"/>
    </location>
</feature>
<evidence type="ECO:0000256" key="1">
    <source>
        <dbReference type="ARBA" id="ARBA00001964"/>
    </source>
</evidence>
<reference evidence="11" key="1">
    <citation type="journal article" date="2014" name="BMC Genomics">
        <title>Genome characteristics reveal the impact of lichenization on lichen-forming fungus Endocarpon pusillum Hedwig (Verrucariales, Ascomycota).</title>
        <authorList>
            <person name="Wang Y.-Y."/>
            <person name="Liu B."/>
            <person name="Zhang X.-Y."/>
            <person name="Zhou Q.-M."/>
            <person name="Zhang T."/>
            <person name="Li H."/>
            <person name="Yu Y.-F."/>
            <person name="Zhang X.-L."/>
            <person name="Hao X.-Y."/>
            <person name="Wang M."/>
            <person name="Wang L."/>
            <person name="Wei J.-C."/>
        </authorList>
    </citation>
    <scope>NUCLEOTIDE SEQUENCE [LARGE SCALE GENOMIC DNA]</scope>
    <source>
        <strain evidence="11">Z07020 / HMAS-L-300199</strain>
    </source>
</reference>
<dbReference type="Proteomes" id="UP000019373">
    <property type="component" value="Unassembled WGS sequence"/>
</dbReference>
<sequence length="937" mass="104258">MFSKAVIRGTTFARTLPRRQAYGITCRSVTTDAASSHAEKADVPSEDDKPFQVKLSDESFETYELDPPPYTLNTTKKELKQMYYDMVSIRRMEMAADRLYKEKKIRGFCHLSTGQEAVAAGIEHAITKDDHVITAYRCHGFALMRGGTVRSIIGELLGRREGIAHGKGGSMHMFAKGFYGGNGIVGAQVPVGAGIAFANQYLGRDNTTLALYGDGASNQGQVFEAFNMAKLWALPIIFGCENNKYGMGTSAARSSALTEYYKRGQYIPGLKINAMDVLAVKAAVQHGKEFTSNGNGPLVYEYVTYRYGGHSMSDPGTTYRTREEIQRMRSTNDPIAGLKQKLLDWEVVTEDELKAIDKEARSHVDEEVAIAEKMEIPEPTPKILFEDIYPAAASERAPLLPRHQQSNPSSMLRSSATRAQRNVTFNPLTTVSTREGVPAPGPSLHPIQSPSSGLTTSHSVPTSQPMLSAINSKLRRRNSAGAPLSPGPTSPAAPKTGAQRTTKNAQKLKLLPNPEAGVEDADEESGRDVYSQFTRIKDPTARRDAARLGKADRDRLPRVTAYCTAQAYRLEGVIRFMKSRARTRGANPKLFDECLYSPYDYNYLKKDGRKTGGAGRRASPLRERLQRIPSSPRISERRYSDSAVEVEDNTKHRRDDLIYLVDEYEQDQSTLEETDGTALTSRSATDLHHRETDDLHIRDNSDLSTTVHTPEIFIFDYGAVVIWGMTVAQERRFLADMSKFADTPLPAESAQTEDFNFYYTKDYQARIYNDFISLRDPKNHMIKLAISHALAQSVKTSLFEDLVSDTIEDTSPLPALIAQTGSINLSRRQLNMKIGELFILRINIHLQGSVLDSPELMWAEPHLEPVYAAVRSYLEIGQRVELLTERLDVIADLLAVLREQGSRRHGEVLEWIVIILIAAEILVAAINIVVDLYAGVD</sequence>
<evidence type="ECO:0000256" key="4">
    <source>
        <dbReference type="ARBA" id="ARBA00023317"/>
    </source>
</evidence>
<keyword evidence="7" id="KW-0812">Transmembrane</keyword>
<dbReference type="OrthoDB" id="10256198at2759"/>
<evidence type="ECO:0000259" key="8">
    <source>
        <dbReference type="Pfam" id="PF00676"/>
    </source>
</evidence>
<evidence type="ECO:0000313" key="10">
    <source>
        <dbReference type="EMBL" id="ERF74915.1"/>
    </source>
</evidence>
<dbReference type="HOGENOM" id="CLU_312837_0_0_1"/>
<keyword evidence="4 5" id="KW-0670">Pyruvate</keyword>
<keyword evidence="7" id="KW-0472">Membrane</keyword>
<dbReference type="eggNOG" id="KOG2861">
    <property type="taxonomic scope" value="Eukaryota"/>
</dbReference>
<evidence type="ECO:0000256" key="6">
    <source>
        <dbReference type="SAM" id="MobiDB-lite"/>
    </source>
</evidence>
<dbReference type="GO" id="GO:0006086">
    <property type="term" value="P:pyruvate decarboxylation to acetyl-CoA"/>
    <property type="evidence" value="ECO:0007669"/>
    <property type="project" value="InterPro"/>
</dbReference>
<name>U1HW11_ENDPU</name>
<dbReference type="GO" id="GO:0004739">
    <property type="term" value="F:pyruvate dehydrogenase (acetyl-transferring) activity"/>
    <property type="evidence" value="ECO:0007669"/>
    <property type="project" value="UniProtKB-UniRule"/>
</dbReference>
<dbReference type="NCBIfam" id="TIGR03182">
    <property type="entry name" value="PDH_E1_alph_y"/>
    <property type="match status" value="1"/>
</dbReference>
<feature type="compositionally biased region" description="Polar residues" evidence="6">
    <location>
        <begin position="446"/>
        <end position="464"/>
    </location>
</feature>
<protein>
    <recommendedName>
        <fullName evidence="5">Pyruvate dehydrogenase E1 component subunit alpha</fullName>
        <ecNumber evidence="5">1.2.4.1</ecNumber>
    </recommendedName>
</protein>
<dbReference type="EMBL" id="KE720846">
    <property type="protein sequence ID" value="ERF74915.1"/>
    <property type="molecule type" value="Genomic_DNA"/>
</dbReference>
<evidence type="ECO:0000256" key="3">
    <source>
        <dbReference type="ARBA" id="ARBA00023052"/>
    </source>
</evidence>
<comment type="catalytic activity">
    <reaction evidence="5">
        <text>N(6)-[(R)-lipoyl]-L-lysyl-[protein] + pyruvate + H(+) = N(6)-[(R)-S(8)-acetyldihydrolipoyl]-L-lysyl-[protein] + CO2</text>
        <dbReference type="Rhea" id="RHEA:19189"/>
        <dbReference type="Rhea" id="RHEA-COMP:10474"/>
        <dbReference type="Rhea" id="RHEA-COMP:10478"/>
        <dbReference type="ChEBI" id="CHEBI:15361"/>
        <dbReference type="ChEBI" id="CHEBI:15378"/>
        <dbReference type="ChEBI" id="CHEBI:16526"/>
        <dbReference type="ChEBI" id="CHEBI:83099"/>
        <dbReference type="ChEBI" id="CHEBI:83111"/>
        <dbReference type="EC" id="1.2.4.1"/>
    </reaction>
</comment>
<dbReference type="InterPro" id="IPR029061">
    <property type="entry name" value="THDP-binding"/>
</dbReference>
<dbReference type="InterPro" id="IPR001017">
    <property type="entry name" value="DH_E1"/>
</dbReference>
<keyword evidence="7" id="KW-1133">Transmembrane helix</keyword>
<proteinExistence type="predicted"/>
<evidence type="ECO:0000256" key="5">
    <source>
        <dbReference type="RuleBase" id="RU361139"/>
    </source>
</evidence>
<feature type="region of interest" description="Disordered" evidence="6">
    <location>
        <begin position="477"/>
        <end position="533"/>
    </location>
</feature>
<dbReference type="InterPro" id="IPR017597">
    <property type="entry name" value="Pyrv_DH_E1_asu_subgrp-y"/>
</dbReference>
<dbReference type="InterPro" id="IPR003734">
    <property type="entry name" value="DUF155"/>
</dbReference>
<keyword evidence="2 5" id="KW-0560">Oxidoreductase</keyword>
<feature type="domain" description="Dehydrogenase E1 component" evidence="8">
    <location>
        <begin position="84"/>
        <end position="379"/>
    </location>
</feature>
<evidence type="ECO:0000259" key="9">
    <source>
        <dbReference type="Pfam" id="PF02582"/>
    </source>
</evidence>
<organism evidence="10 11">
    <name type="scientific">Endocarpon pusillum (strain Z07020 / HMAS-L-300199)</name>
    <name type="common">Lichen-forming fungus</name>
    <dbReference type="NCBI Taxonomy" id="1263415"/>
    <lineage>
        <taxon>Eukaryota</taxon>
        <taxon>Fungi</taxon>
        <taxon>Dikarya</taxon>
        <taxon>Ascomycota</taxon>
        <taxon>Pezizomycotina</taxon>
        <taxon>Eurotiomycetes</taxon>
        <taxon>Chaetothyriomycetidae</taxon>
        <taxon>Verrucariales</taxon>
        <taxon>Verrucariaceae</taxon>
        <taxon>Endocarpon</taxon>
    </lineage>
</organism>
<dbReference type="Pfam" id="PF00676">
    <property type="entry name" value="E1_dh"/>
    <property type="match status" value="1"/>
</dbReference>
<comment type="function">
    <text evidence="5">The pyruvate dehydrogenase complex catalyzes the overall conversion of pyruvate to acetyl-CoA and CO(2).</text>
</comment>
<evidence type="ECO:0000256" key="2">
    <source>
        <dbReference type="ARBA" id="ARBA00023002"/>
    </source>
</evidence>
<evidence type="ECO:0000313" key="11">
    <source>
        <dbReference type="Proteomes" id="UP000019373"/>
    </source>
</evidence>
<dbReference type="FunFam" id="3.40.50.970:FF:000013">
    <property type="entry name" value="Pyruvate dehydrogenase E1 component subunit alpha"/>
    <property type="match status" value="1"/>
</dbReference>
<feature type="domain" description="DUF155" evidence="9">
    <location>
        <begin position="712"/>
        <end position="883"/>
    </location>
</feature>
<evidence type="ECO:0000256" key="7">
    <source>
        <dbReference type="SAM" id="Phobius"/>
    </source>
</evidence>
<feature type="transmembrane region" description="Helical" evidence="7">
    <location>
        <begin position="908"/>
        <end position="930"/>
    </location>
</feature>
<dbReference type="Gene3D" id="3.40.50.970">
    <property type="match status" value="1"/>
</dbReference>
<dbReference type="SUPFAM" id="SSF52518">
    <property type="entry name" value="Thiamin diphosphate-binding fold (THDP-binding)"/>
    <property type="match status" value="1"/>
</dbReference>